<protein>
    <submittedName>
        <fullName evidence="2">Uncharacterized protein</fullName>
    </submittedName>
</protein>
<feature type="region of interest" description="Disordered" evidence="1">
    <location>
        <begin position="66"/>
        <end position="104"/>
    </location>
</feature>
<dbReference type="Proteomes" id="UP001187415">
    <property type="component" value="Unassembled WGS sequence"/>
</dbReference>
<proteinExistence type="predicted"/>
<feature type="compositionally biased region" description="Basic and acidic residues" evidence="1">
    <location>
        <begin position="92"/>
        <end position="104"/>
    </location>
</feature>
<dbReference type="AlphaFoldDB" id="A0AA88S2W7"/>
<dbReference type="EMBL" id="JAUPFM010000016">
    <property type="protein sequence ID" value="KAK2826703.1"/>
    <property type="molecule type" value="Genomic_DNA"/>
</dbReference>
<name>A0AA88S2W7_CHASR</name>
<organism evidence="2 3">
    <name type="scientific">Channa striata</name>
    <name type="common">Snakehead murrel</name>
    <name type="synonym">Ophicephalus striatus</name>
    <dbReference type="NCBI Taxonomy" id="64152"/>
    <lineage>
        <taxon>Eukaryota</taxon>
        <taxon>Metazoa</taxon>
        <taxon>Chordata</taxon>
        <taxon>Craniata</taxon>
        <taxon>Vertebrata</taxon>
        <taxon>Euteleostomi</taxon>
        <taxon>Actinopterygii</taxon>
        <taxon>Neopterygii</taxon>
        <taxon>Teleostei</taxon>
        <taxon>Neoteleostei</taxon>
        <taxon>Acanthomorphata</taxon>
        <taxon>Anabantaria</taxon>
        <taxon>Anabantiformes</taxon>
        <taxon>Channoidei</taxon>
        <taxon>Channidae</taxon>
        <taxon>Channa</taxon>
    </lineage>
</organism>
<sequence>MRGVGGFSDAAGASSFRSLYRITPSLSCSSQYSSGSPNSLSLLSAAHRRKAVQLLALSQSFGGGKWCRSTPPMNGPEAYSRAKKAKNQRNCPLKEDKDNGKDRHITSSAKHCLLLQGKEREGCNRGDI</sequence>
<evidence type="ECO:0000256" key="1">
    <source>
        <dbReference type="SAM" id="MobiDB-lite"/>
    </source>
</evidence>
<comment type="caution">
    <text evidence="2">The sequence shown here is derived from an EMBL/GenBank/DDBJ whole genome shotgun (WGS) entry which is preliminary data.</text>
</comment>
<gene>
    <name evidence="2" type="ORF">Q5P01_020917</name>
</gene>
<reference evidence="2" key="1">
    <citation type="submission" date="2023-07" db="EMBL/GenBank/DDBJ databases">
        <title>Chromosome-level Genome Assembly of Striped Snakehead (Channa striata).</title>
        <authorList>
            <person name="Liu H."/>
        </authorList>
    </citation>
    <scope>NUCLEOTIDE SEQUENCE</scope>
    <source>
        <strain evidence="2">Gz</strain>
        <tissue evidence="2">Muscle</tissue>
    </source>
</reference>
<evidence type="ECO:0000313" key="2">
    <source>
        <dbReference type="EMBL" id="KAK2826703.1"/>
    </source>
</evidence>
<evidence type="ECO:0000313" key="3">
    <source>
        <dbReference type="Proteomes" id="UP001187415"/>
    </source>
</evidence>
<keyword evidence="3" id="KW-1185">Reference proteome</keyword>
<accession>A0AA88S2W7</accession>